<evidence type="ECO:0000256" key="1">
    <source>
        <dbReference type="SAM" id="MobiDB-lite"/>
    </source>
</evidence>
<gene>
    <name evidence="2" type="ORF">PTTW11_03990</name>
</gene>
<evidence type="ECO:0000313" key="3">
    <source>
        <dbReference type="Proteomes" id="UP000472372"/>
    </source>
</evidence>
<dbReference type="Proteomes" id="UP000472372">
    <property type="component" value="Chromosome 3"/>
</dbReference>
<reference evidence="2" key="1">
    <citation type="submission" date="2021-02" db="EMBL/GenBank/DDBJ databases">
        <authorList>
            <person name="Syme A R."/>
            <person name="Syme A R."/>
            <person name="Moolhuijzen P."/>
        </authorList>
    </citation>
    <scope>NUCLEOTIDE SEQUENCE</scope>
    <source>
        <strain evidence="2">W1-1</strain>
    </source>
</reference>
<dbReference type="AlphaFoldDB" id="A0A6S6VYD3"/>
<accession>A0A6S6VYD3</accession>
<feature type="region of interest" description="Disordered" evidence="1">
    <location>
        <begin position="144"/>
        <end position="165"/>
    </location>
</feature>
<evidence type="ECO:0000313" key="2">
    <source>
        <dbReference type="EMBL" id="CAE7025925.1"/>
    </source>
</evidence>
<name>A0A6S6VYD3_9PLEO</name>
<feature type="compositionally biased region" description="Polar residues" evidence="1">
    <location>
        <begin position="148"/>
        <end position="163"/>
    </location>
</feature>
<proteinExistence type="predicted"/>
<sequence length="209" mass="22944">MVAVGVEVKGRQAFFSSPSPSCSLLLSAPASAHETRRTRLAPSADSLPARAPIQKLPFWQTIKIARGLGSAILCCWDVVSSLLRGGVDRLQRTEDLVLDHISEALLIPIVAYNCQYTTLEYRLTTIAEALASLGSLPLRHPSLRVHSSYDSPTKPTGTPQPNNGPMLRICEEAEKLRLGHPCPETQREHKVMNRSQGMCTGCMWKKVSK</sequence>
<protein>
    <submittedName>
        <fullName evidence="2">Uncharacterized protein</fullName>
    </submittedName>
</protein>
<dbReference type="EMBL" id="HG992979">
    <property type="protein sequence ID" value="CAE7025925.1"/>
    <property type="molecule type" value="Genomic_DNA"/>
</dbReference>
<organism evidence="2 3">
    <name type="scientific">Pyrenophora teres f. teres</name>
    <dbReference type="NCBI Taxonomy" id="97479"/>
    <lineage>
        <taxon>Eukaryota</taxon>
        <taxon>Fungi</taxon>
        <taxon>Dikarya</taxon>
        <taxon>Ascomycota</taxon>
        <taxon>Pezizomycotina</taxon>
        <taxon>Dothideomycetes</taxon>
        <taxon>Pleosporomycetidae</taxon>
        <taxon>Pleosporales</taxon>
        <taxon>Pleosporineae</taxon>
        <taxon>Pleosporaceae</taxon>
        <taxon>Pyrenophora</taxon>
    </lineage>
</organism>